<evidence type="ECO:0000256" key="1">
    <source>
        <dbReference type="SAM" id="Phobius"/>
    </source>
</evidence>
<dbReference type="Proteomes" id="UP000282028">
    <property type="component" value="Unassembled WGS sequence"/>
</dbReference>
<protein>
    <submittedName>
        <fullName evidence="2">Uncharacterized protein</fullName>
    </submittedName>
</protein>
<evidence type="ECO:0000313" key="2">
    <source>
        <dbReference type="EMBL" id="RNB69972.1"/>
    </source>
</evidence>
<reference evidence="2 3" key="1">
    <citation type="submission" date="2018-10" db="EMBL/GenBank/DDBJ databases">
        <title>Phylogenomics of Brevibacillus.</title>
        <authorList>
            <person name="Dunlap C."/>
        </authorList>
    </citation>
    <scope>NUCLEOTIDE SEQUENCE [LARGE SCALE GENOMIC DNA]</scope>
    <source>
        <strain evidence="2 3">JCM 12215</strain>
    </source>
</reference>
<proteinExistence type="predicted"/>
<gene>
    <name evidence="2" type="ORF">EDM52_18570</name>
</gene>
<dbReference type="EMBL" id="RHHR01000036">
    <property type="protein sequence ID" value="RNB69972.1"/>
    <property type="molecule type" value="Genomic_DNA"/>
</dbReference>
<sequence>MVKVIRINGNTIQDLCGTQLPPLDEKTALRLDRAIAHLKRNKKAYLAVCYALAIALLPHTAFAANGIGGGIRLLKLVQQGAFWGGIIVTIWGIVEAWLDWPDWKGRVLKGIIGYVLILLVPLLFLELDASLGVDVWTELEQRTGAVGK</sequence>
<keyword evidence="1" id="KW-0472">Membrane</keyword>
<comment type="caution">
    <text evidence="2">The sequence shown here is derived from an EMBL/GenBank/DDBJ whole genome shotgun (WGS) entry which is preliminary data.</text>
</comment>
<keyword evidence="3" id="KW-1185">Reference proteome</keyword>
<feature type="transmembrane region" description="Helical" evidence="1">
    <location>
        <begin position="44"/>
        <end position="68"/>
    </location>
</feature>
<feature type="transmembrane region" description="Helical" evidence="1">
    <location>
        <begin position="107"/>
        <end position="125"/>
    </location>
</feature>
<keyword evidence="1" id="KW-0812">Transmembrane</keyword>
<dbReference type="OrthoDB" id="2685862at2"/>
<organism evidence="2 3">
    <name type="scientific">Brevibacillus invocatus</name>
    <dbReference type="NCBI Taxonomy" id="173959"/>
    <lineage>
        <taxon>Bacteria</taxon>
        <taxon>Bacillati</taxon>
        <taxon>Bacillota</taxon>
        <taxon>Bacilli</taxon>
        <taxon>Bacillales</taxon>
        <taxon>Paenibacillaceae</taxon>
        <taxon>Brevibacillus</taxon>
    </lineage>
</organism>
<name>A0A3M8C2Q0_9BACL</name>
<dbReference type="RefSeq" id="WP_122910442.1">
    <property type="nucleotide sequence ID" value="NZ_CBCSBE010000013.1"/>
</dbReference>
<keyword evidence="1" id="KW-1133">Transmembrane helix</keyword>
<accession>A0A3M8C2Q0</accession>
<dbReference type="AlphaFoldDB" id="A0A3M8C2Q0"/>
<feature type="transmembrane region" description="Helical" evidence="1">
    <location>
        <begin position="80"/>
        <end position="100"/>
    </location>
</feature>
<evidence type="ECO:0000313" key="3">
    <source>
        <dbReference type="Proteomes" id="UP000282028"/>
    </source>
</evidence>